<evidence type="ECO:0000313" key="3">
    <source>
        <dbReference type="Proteomes" id="UP001385951"/>
    </source>
</evidence>
<name>A0AAW0GPU9_9APHY</name>
<dbReference type="Proteomes" id="UP001385951">
    <property type="component" value="Unassembled WGS sequence"/>
</dbReference>
<dbReference type="AlphaFoldDB" id="A0AAW0GPU9"/>
<accession>A0AAW0GPU9</accession>
<evidence type="ECO:0000256" key="1">
    <source>
        <dbReference type="SAM" id="MobiDB-lite"/>
    </source>
</evidence>
<proteinExistence type="predicted"/>
<gene>
    <name evidence="2" type="ORF">QCA50_005337</name>
</gene>
<keyword evidence="3" id="KW-1185">Reference proteome</keyword>
<organism evidence="2 3">
    <name type="scientific">Cerrena zonata</name>
    <dbReference type="NCBI Taxonomy" id="2478898"/>
    <lineage>
        <taxon>Eukaryota</taxon>
        <taxon>Fungi</taxon>
        <taxon>Dikarya</taxon>
        <taxon>Basidiomycota</taxon>
        <taxon>Agaricomycotina</taxon>
        <taxon>Agaricomycetes</taxon>
        <taxon>Polyporales</taxon>
        <taxon>Cerrenaceae</taxon>
        <taxon>Cerrena</taxon>
    </lineage>
</organism>
<evidence type="ECO:0000313" key="2">
    <source>
        <dbReference type="EMBL" id="KAK7691932.1"/>
    </source>
</evidence>
<reference evidence="2 3" key="1">
    <citation type="submission" date="2022-09" db="EMBL/GenBank/DDBJ databases">
        <authorList>
            <person name="Palmer J.M."/>
        </authorList>
    </citation>
    <scope>NUCLEOTIDE SEQUENCE [LARGE SCALE GENOMIC DNA]</scope>
    <source>
        <strain evidence="2 3">DSM 7382</strain>
    </source>
</reference>
<comment type="caution">
    <text evidence="2">The sequence shown here is derived from an EMBL/GenBank/DDBJ whole genome shotgun (WGS) entry which is preliminary data.</text>
</comment>
<protein>
    <submittedName>
        <fullName evidence="2">Uncharacterized protein</fullName>
    </submittedName>
</protein>
<dbReference type="EMBL" id="JASBNA010000005">
    <property type="protein sequence ID" value="KAK7691932.1"/>
    <property type="molecule type" value="Genomic_DNA"/>
</dbReference>
<sequence>MHFYRSSSCIRRSDSCSSLYSSYIFLLKPDISTALSPAHRLLSPVHPPQYSVFPSLPSSTSTLAFPLFTSYFVASSTPSTPHLLITHLLSCLLLPHSHLPSHSHLTLSSDISYPHPLALPLPSASSYPAPLPSSPLTSHPSALSSCSTLLIYCPHSFASSYLFTSPHTTTHLLSLPTFHIHSPPLVYSTSSSSTHSSISSTFITHPSPHSPLTPSSLNSLSPYPSHTPHFSPHSSLISLTFTPSQPASFHTSSHLFTLHSHSLSLSRGGQLTCPGLPFRGPLDK</sequence>
<feature type="region of interest" description="Disordered" evidence="1">
    <location>
        <begin position="205"/>
        <end position="224"/>
    </location>
</feature>